<dbReference type="Proteomes" id="UP000469011">
    <property type="component" value="Unassembled WGS sequence"/>
</dbReference>
<gene>
    <name evidence="2" type="ORF">GTK09_07215</name>
</gene>
<dbReference type="RefSeq" id="WP_163462289.1">
    <property type="nucleotide sequence ID" value="NZ_JAAAMG010000004.1"/>
</dbReference>
<organism evidence="2 3">
    <name type="scientific">Jiella pacifica</name>
    <dbReference type="NCBI Taxonomy" id="2696469"/>
    <lineage>
        <taxon>Bacteria</taxon>
        <taxon>Pseudomonadati</taxon>
        <taxon>Pseudomonadota</taxon>
        <taxon>Alphaproteobacteria</taxon>
        <taxon>Hyphomicrobiales</taxon>
        <taxon>Aurantimonadaceae</taxon>
        <taxon>Jiella</taxon>
    </lineage>
</organism>
<feature type="transmembrane region" description="Helical" evidence="1">
    <location>
        <begin position="99"/>
        <end position="116"/>
    </location>
</feature>
<accession>A0A6N9SYW1</accession>
<feature type="transmembrane region" description="Helical" evidence="1">
    <location>
        <begin position="12"/>
        <end position="32"/>
    </location>
</feature>
<evidence type="ECO:0000313" key="3">
    <source>
        <dbReference type="Proteomes" id="UP000469011"/>
    </source>
</evidence>
<sequence>MSDWAYSDVVPWWPYVFILLGGWLPTDVWRYIGVVSASRIDETGEAATIARTIATSLVAAVIAQLVFYPSGALADIPTWVRVVALCIGFAAYQLSRRKILAGIFAAEIVIGIWALAPGLG</sequence>
<proteinExistence type="predicted"/>
<name>A0A6N9SYW1_9HYPH</name>
<evidence type="ECO:0000256" key="1">
    <source>
        <dbReference type="SAM" id="Phobius"/>
    </source>
</evidence>
<reference evidence="2 3" key="1">
    <citation type="submission" date="2020-01" db="EMBL/GenBank/DDBJ databases">
        <title>Jiella pacifica sp. nov.</title>
        <authorList>
            <person name="Xue Z."/>
            <person name="Zhu S."/>
            <person name="Chen J."/>
            <person name="Yang J."/>
        </authorList>
    </citation>
    <scope>NUCLEOTIDE SEQUENCE [LARGE SCALE GENOMIC DNA]</scope>
    <source>
        <strain evidence="2 3">40Bstr34</strain>
    </source>
</reference>
<dbReference type="Pfam" id="PF05437">
    <property type="entry name" value="AzlD"/>
    <property type="match status" value="1"/>
</dbReference>
<keyword evidence="1" id="KW-0812">Transmembrane</keyword>
<keyword evidence="1" id="KW-0472">Membrane</keyword>
<dbReference type="InterPro" id="IPR008407">
    <property type="entry name" value="Brnchd-chn_aa_trnsp_AzlD"/>
</dbReference>
<keyword evidence="3" id="KW-1185">Reference proteome</keyword>
<feature type="transmembrane region" description="Helical" evidence="1">
    <location>
        <begin position="53"/>
        <end position="70"/>
    </location>
</feature>
<protein>
    <submittedName>
        <fullName evidence="2">AzlD domain-containing protein</fullName>
    </submittedName>
</protein>
<evidence type="ECO:0000313" key="2">
    <source>
        <dbReference type="EMBL" id="NDW04217.1"/>
    </source>
</evidence>
<dbReference type="EMBL" id="JAAAMG010000004">
    <property type="protein sequence ID" value="NDW04217.1"/>
    <property type="molecule type" value="Genomic_DNA"/>
</dbReference>
<comment type="caution">
    <text evidence="2">The sequence shown here is derived from an EMBL/GenBank/DDBJ whole genome shotgun (WGS) entry which is preliminary data.</text>
</comment>
<keyword evidence="1" id="KW-1133">Transmembrane helix</keyword>
<dbReference type="AlphaFoldDB" id="A0A6N9SYW1"/>
<feature type="transmembrane region" description="Helical" evidence="1">
    <location>
        <begin position="76"/>
        <end position="92"/>
    </location>
</feature>